<evidence type="ECO:0000313" key="2">
    <source>
        <dbReference type="Proteomes" id="UP000001055"/>
    </source>
</evidence>
<dbReference type="EMBL" id="CH445346">
    <property type="protein sequence ID" value="EAT80344.1"/>
    <property type="molecule type" value="Genomic_DNA"/>
</dbReference>
<dbReference type="InParanoid" id="Q0U6T3"/>
<sequence length="36" mass="3858">MAIVMGLVMSNNKQCQFLHQVPPQGLDPSSGWTAGD</sequence>
<organism evidence="1 2">
    <name type="scientific">Phaeosphaeria nodorum (strain SN15 / ATCC MYA-4574 / FGSC 10173)</name>
    <name type="common">Glume blotch fungus</name>
    <name type="synonym">Parastagonospora nodorum</name>
    <dbReference type="NCBI Taxonomy" id="321614"/>
    <lineage>
        <taxon>Eukaryota</taxon>
        <taxon>Fungi</taxon>
        <taxon>Dikarya</taxon>
        <taxon>Ascomycota</taxon>
        <taxon>Pezizomycotina</taxon>
        <taxon>Dothideomycetes</taxon>
        <taxon>Pleosporomycetidae</taxon>
        <taxon>Pleosporales</taxon>
        <taxon>Pleosporineae</taxon>
        <taxon>Phaeosphaeriaceae</taxon>
        <taxon>Parastagonospora</taxon>
    </lineage>
</organism>
<accession>Q0U6T3</accession>
<gene>
    <name evidence="1" type="ORF">SNOG_12531</name>
</gene>
<dbReference type="KEGG" id="pno:SNOG_12531"/>
<proteinExistence type="predicted"/>
<dbReference type="AlphaFoldDB" id="Q0U6T3"/>
<evidence type="ECO:0000313" key="1">
    <source>
        <dbReference type="EMBL" id="EAT80344.1"/>
    </source>
</evidence>
<reference evidence="2" key="1">
    <citation type="journal article" date="2007" name="Plant Cell">
        <title>Dothideomycete-plant interactions illuminated by genome sequencing and EST analysis of the wheat pathogen Stagonospora nodorum.</title>
        <authorList>
            <person name="Hane J.K."/>
            <person name="Lowe R.G."/>
            <person name="Solomon P.S."/>
            <person name="Tan K.C."/>
            <person name="Schoch C.L."/>
            <person name="Spatafora J.W."/>
            <person name="Crous P.W."/>
            <person name="Kodira C."/>
            <person name="Birren B.W."/>
            <person name="Galagan J.E."/>
            <person name="Torriani S.F."/>
            <person name="McDonald B.A."/>
            <person name="Oliver R.P."/>
        </authorList>
    </citation>
    <scope>NUCLEOTIDE SEQUENCE [LARGE SCALE GENOMIC DNA]</scope>
    <source>
        <strain evidence="2">SN15 / ATCC MYA-4574 / FGSC 10173</strain>
    </source>
</reference>
<dbReference type="RefSeq" id="XP_001802751.1">
    <property type="nucleotide sequence ID" value="XM_001802699.1"/>
</dbReference>
<dbReference type="GeneID" id="5979660"/>
<name>Q0U6T3_PHANO</name>
<dbReference type="Proteomes" id="UP000001055">
    <property type="component" value="Unassembled WGS sequence"/>
</dbReference>
<protein>
    <submittedName>
        <fullName evidence="1">Uncharacterized protein</fullName>
    </submittedName>
</protein>